<reference evidence="1" key="1">
    <citation type="journal article" date="2014" name="Front. Microbiol.">
        <title>High frequency of phylogenetically diverse reductive dehalogenase-homologous genes in deep subseafloor sedimentary metagenomes.</title>
        <authorList>
            <person name="Kawai M."/>
            <person name="Futagami T."/>
            <person name="Toyoda A."/>
            <person name="Takaki Y."/>
            <person name="Nishi S."/>
            <person name="Hori S."/>
            <person name="Arai W."/>
            <person name="Tsubouchi T."/>
            <person name="Morono Y."/>
            <person name="Uchiyama I."/>
            <person name="Ito T."/>
            <person name="Fujiyama A."/>
            <person name="Inagaki F."/>
            <person name="Takami H."/>
        </authorList>
    </citation>
    <scope>NUCLEOTIDE SEQUENCE</scope>
    <source>
        <strain evidence="1">Expedition CK06-06</strain>
    </source>
</reference>
<accession>X1PUY4</accession>
<organism evidence="1">
    <name type="scientific">marine sediment metagenome</name>
    <dbReference type="NCBI Taxonomy" id="412755"/>
    <lineage>
        <taxon>unclassified sequences</taxon>
        <taxon>metagenomes</taxon>
        <taxon>ecological metagenomes</taxon>
    </lineage>
</organism>
<name>X1PUY4_9ZZZZ</name>
<dbReference type="AlphaFoldDB" id="X1PUY4"/>
<feature type="non-terminal residue" evidence="1">
    <location>
        <position position="85"/>
    </location>
</feature>
<comment type="caution">
    <text evidence="1">The sequence shown here is derived from an EMBL/GenBank/DDBJ whole genome shotgun (WGS) entry which is preliminary data.</text>
</comment>
<evidence type="ECO:0000313" key="1">
    <source>
        <dbReference type="EMBL" id="GAI34684.1"/>
    </source>
</evidence>
<proteinExistence type="predicted"/>
<sequence>MINNIEEKFRDFISLSQKTFLEYHIKANMFNKLNNLTSRNIELVFISTVEKLEKSSEFDLLVEETLNLYSGDYHGKNRSRANSGL</sequence>
<gene>
    <name evidence="1" type="ORF">S06H3_45643</name>
</gene>
<dbReference type="EMBL" id="BARV01028529">
    <property type="protein sequence ID" value="GAI34684.1"/>
    <property type="molecule type" value="Genomic_DNA"/>
</dbReference>
<protein>
    <submittedName>
        <fullName evidence="1">Uncharacterized protein</fullName>
    </submittedName>
</protein>